<comment type="caution">
    <text evidence="1">The sequence shown here is derived from an EMBL/GenBank/DDBJ whole genome shotgun (WGS) entry which is preliminary data.</text>
</comment>
<dbReference type="Proteomes" id="UP000247702">
    <property type="component" value="Unassembled WGS sequence"/>
</dbReference>
<organism evidence="1 2">
    <name type="scientific">Rhizophagus clarus</name>
    <dbReference type="NCBI Taxonomy" id="94130"/>
    <lineage>
        <taxon>Eukaryota</taxon>
        <taxon>Fungi</taxon>
        <taxon>Fungi incertae sedis</taxon>
        <taxon>Mucoromycota</taxon>
        <taxon>Glomeromycotina</taxon>
        <taxon>Glomeromycetes</taxon>
        <taxon>Glomerales</taxon>
        <taxon>Glomeraceae</taxon>
        <taxon>Rhizophagus</taxon>
    </lineage>
</organism>
<dbReference type="AlphaFoldDB" id="A0A2Z6QS65"/>
<dbReference type="STRING" id="94130.A0A2Z6QS65"/>
<proteinExistence type="predicted"/>
<evidence type="ECO:0000313" key="2">
    <source>
        <dbReference type="Proteomes" id="UP000247702"/>
    </source>
</evidence>
<dbReference type="SUPFAM" id="SSF53098">
    <property type="entry name" value="Ribonuclease H-like"/>
    <property type="match status" value="1"/>
</dbReference>
<sequence>MAYVNTLYAYPKLPDADVIMKVGSDKFVAIVSDNASNVAYAHQVKCLVKRANILTRYFKNSPIAKTWLNEATEEKNILGGELKTYVETRWTTVYECVASVYRLKDALLQVLDKHEREISNEAVKAILKKRGFFDDIRMLLEILKPVKEAILILEGNNVTLADCYVYLL</sequence>
<reference evidence="1 2" key="1">
    <citation type="submission" date="2017-11" db="EMBL/GenBank/DDBJ databases">
        <title>The genome of Rhizophagus clarus HR1 reveals common genetic basis of auxotrophy among arbuscular mycorrhizal fungi.</title>
        <authorList>
            <person name="Kobayashi Y."/>
        </authorList>
    </citation>
    <scope>NUCLEOTIDE SEQUENCE [LARGE SCALE GENOMIC DNA]</scope>
    <source>
        <strain evidence="1 2">HR1</strain>
    </source>
</reference>
<accession>A0A2Z6QS65</accession>
<name>A0A2Z6QS65_9GLOM</name>
<keyword evidence="2" id="KW-1185">Reference proteome</keyword>
<protein>
    <submittedName>
        <fullName evidence="1">Uncharacterized protein</fullName>
    </submittedName>
</protein>
<evidence type="ECO:0000313" key="1">
    <source>
        <dbReference type="EMBL" id="GBB91462.1"/>
    </source>
</evidence>
<dbReference type="InterPro" id="IPR012337">
    <property type="entry name" value="RNaseH-like_sf"/>
</dbReference>
<gene>
    <name evidence="1" type="ORF">RclHR1_18780004</name>
</gene>
<dbReference type="EMBL" id="BEXD01000977">
    <property type="protein sequence ID" value="GBB91462.1"/>
    <property type="molecule type" value="Genomic_DNA"/>
</dbReference>